<accession>A0A6C0CGS6</accession>
<protein>
    <submittedName>
        <fullName evidence="1">Uncharacterized protein</fullName>
    </submittedName>
</protein>
<sequence length="176" mass="20923">MNIFFLSRKTKQCARWHCDKHVVKMILESTQLLYSAHHELGGTEIVERDAPICITSGNRGYKKSHSKHPSSIWVRESLAHYMWLVWLAKDLVEEHMYRFNPKNYHASLVHLEWLQSNLPPQLTETRWLRDPTPAMPEEYKCPNDSIISYRNFYNGSKKDRGLLKYTKRHMPHIFTI</sequence>
<name>A0A6C0CGS6_9ZZZZ</name>
<evidence type="ECO:0000313" key="1">
    <source>
        <dbReference type="EMBL" id="QHT03788.1"/>
    </source>
</evidence>
<dbReference type="EMBL" id="MN739416">
    <property type="protein sequence ID" value="QHT03788.1"/>
    <property type="molecule type" value="Genomic_DNA"/>
</dbReference>
<reference evidence="1" key="1">
    <citation type="journal article" date="2020" name="Nature">
        <title>Giant virus diversity and host interactions through global metagenomics.</title>
        <authorList>
            <person name="Schulz F."/>
            <person name="Roux S."/>
            <person name="Paez-Espino D."/>
            <person name="Jungbluth S."/>
            <person name="Walsh D.A."/>
            <person name="Denef V.J."/>
            <person name="McMahon K.D."/>
            <person name="Konstantinidis K.T."/>
            <person name="Eloe-Fadrosh E.A."/>
            <person name="Kyrpides N.C."/>
            <person name="Woyke T."/>
        </authorList>
    </citation>
    <scope>NUCLEOTIDE SEQUENCE</scope>
    <source>
        <strain evidence="1">GVMAG-M-3300021120-1</strain>
    </source>
</reference>
<organism evidence="1">
    <name type="scientific">viral metagenome</name>
    <dbReference type="NCBI Taxonomy" id="1070528"/>
    <lineage>
        <taxon>unclassified sequences</taxon>
        <taxon>metagenomes</taxon>
        <taxon>organismal metagenomes</taxon>
    </lineage>
</organism>
<proteinExistence type="predicted"/>
<dbReference type="AlphaFoldDB" id="A0A6C0CGS6"/>